<evidence type="ECO:0000313" key="14">
    <source>
        <dbReference type="EMBL" id="GFY93845.1"/>
    </source>
</evidence>
<reference evidence="14 15" key="1">
    <citation type="submission" date="2019-07" db="EMBL/GenBank/DDBJ databases">
        <title>De Novo Assembly of kiwifruit Actinidia rufa.</title>
        <authorList>
            <person name="Sugita-Konishi S."/>
            <person name="Sato K."/>
            <person name="Mori E."/>
            <person name="Abe Y."/>
            <person name="Kisaki G."/>
            <person name="Hamano K."/>
            <person name="Suezawa K."/>
            <person name="Otani M."/>
            <person name="Fukuda T."/>
            <person name="Manabe T."/>
            <person name="Gomi K."/>
            <person name="Tabuchi M."/>
            <person name="Akimitsu K."/>
            <person name="Kataoka I."/>
        </authorList>
    </citation>
    <scope>NUCLEOTIDE SEQUENCE [LARGE SCALE GENOMIC DNA]</scope>
    <source>
        <strain evidence="15">cv. Fuchu</strain>
    </source>
</reference>
<feature type="binding site" evidence="11">
    <location>
        <position position="266"/>
    </location>
    <ligand>
        <name>L-serine</name>
        <dbReference type="ChEBI" id="CHEBI:33384"/>
    </ligand>
</feature>
<evidence type="ECO:0000256" key="11">
    <source>
        <dbReference type="PIRSR" id="PIRSR001529-1"/>
    </source>
</evidence>
<comment type="caution">
    <text evidence="14">The sequence shown here is derived from an EMBL/GenBank/DDBJ whole genome shotgun (WGS) entry which is preliminary data.</text>
</comment>
<evidence type="ECO:0000256" key="5">
    <source>
        <dbReference type="ARBA" id="ARBA00022840"/>
    </source>
</evidence>
<dbReference type="FunFam" id="3.30.930.10:FF:000026">
    <property type="entry name" value="Seryl-tRNA synthetase, cytoplasmic"/>
    <property type="match status" value="1"/>
</dbReference>
<feature type="binding site" evidence="11">
    <location>
        <position position="397"/>
    </location>
    <ligand>
        <name>L-serine</name>
        <dbReference type="ChEBI" id="CHEBI:33384"/>
    </ligand>
</feature>
<comment type="similarity">
    <text evidence="1">Belongs to the class-II aminoacyl-tRNA synthetase family. Type-1 seryl-tRNA synthetase subfamily.</text>
</comment>
<evidence type="ECO:0000256" key="4">
    <source>
        <dbReference type="ARBA" id="ARBA00022741"/>
    </source>
</evidence>
<organism evidence="14 15">
    <name type="scientific">Actinidia rufa</name>
    <dbReference type="NCBI Taxonomy" id="165716"/>
    <lineage>
        <taxon>Eukaryota</taxon>
        <taxon>Viridiplantae</taxon>
        <taxon>Streptophyta</taxon>
        <taxon>Embryophyta</taxon>
        <taxon>Tracheophyta</taxon>
        <taxon>Spermatophyta</taxon>
        <taxon>Magnoliopsida</taxon>
        <taxon>eudicotyledons</taxon>
        <taxon>Gunneridae</taxon>
        <taxon>Pentapetalae</taxon>
        <taxon>asterids</taxon>
        <taxon>Ericales</taxon>
        <taxon>Actinidiaceae</taxon>
        <taxon>Actinidia</taxon>
    </lineage>
</organism>
<feature type="binding site" evidence="12">
    <location>
        <begin position="282"/>
        <end position="285"/>
    </location>
    <ligand>
        <name>ATP</name>
        <dbReference type="ChEBI" id="CHEBI:30616"/>
    </ligand>
</feature>
<dbReference type="GO" id="GO:0005524">
    <property type="term" value="F:ATP binding"/>
    <property type="evidence" value="ECO:0007669"/>
    <property type="project" value="UniProtKB-KW"/>
</dbReference>
<dbReference type="GO" id="GO:0004828">
    <property type="term" value="F:serine-tRNA ligase activity"/>
    <property type="evidence" value="ECO:0007669"/>
    <property type="project" value="UniProtKB-EC"/>
</dbReference>
<dbReference type="InterPro" id="IPR002317">
    <property type="entry name" value="Ser-tRNA-ligase_type_1"/>
</dbReference>
<dbReference type="SUPFAM" id="SSF46589">
    <property type="entry name" value="tRNA-binding arm"/>
    <property type="match status" value="1"/>
</dbReference>
<dbReference type="FunFam" id="1.10.287.40:FF:000003">
    <property type="entry name" value="Serine--tRNA ligase cytoplasmic"/>
    <property type="match status" value="1"/>
</dbReference>
<evidence type="ECO:0000256" key="7">
    <source>
        <dbReference type="ARBA" id="ARBA00023146"/>
    </source>
</evidence>
<dbReference type="EMBL" id="BJWL01000009">
    <property type="protein sequence ID" value="GFY93845.1"/>
    <property type="molecule type" value="Genomic_DNA"/>
</dbReference>
<dbReference type="PIRSF" id="PIRSF001529">
    <property type="entry name" value="Ser-tRNA-synth_IIa"/>
    <property type="match status" value="1"/>
</dbReference>
<dbReference type="NCBIfam" id="TIGR00414">
    <property type="entry name" value="serS"/>
    <property type="match status" value="1"/>
</dbReference>
<dbReference type="Proteomes" id="UP000585474">
    <property type="component" value="Unassembled WGS sequence"/>
</dbReference>
<evidence type="ECO:0000256" key="1">
    <source>
        <dbReference type="ARBA" id="ARBA00010728"/>
    </source>
</evidence>
<evidence type="ECO:0000256" key="2">
    <source>
        <dbReference type="ARBA" id="ARBA00012840"/>
    </source>
</evidence>
<protein>
    <recommendedName>
        <fullName evidence="2">serine--tRNA ligase</fullName>
        <ecNumber evidence="2">6.1.1.11</ecNumber>
    </recommendedName>
    <alternativeName>
        <fullName evidence="8">Seryl-tRNA synthetase</fullName>
    </alternativeName>
</protein>
<dbReference type="PROSITE" id="PS50862">
    <property type="entry name" value="AA_TRNA_LIGASE_II"/>
    <property type="match status" value="1"/>
</dbReference>
<dbReference type="Gene3D" id="3.30.930.10">
    <property type="entry name" value="Bira Bifunctional Protein, Domain 2"/>
    <property type="match status" value="1"/>
</dbReference>
<feature type="site" description="Important for serine binding" evidence="11">
    <location>
        <position position="399"/>
    </location>
</feature>
<evidence type="ECO:0000256" key="12">
    <source>
        <dbReference type="PIRSR" id="PIRSR001529-2"/>
    </source>
</evidence>
<keyword evidence="4" id="KW-0547">Nucleotide-binding</keyword>
<feature type="binding site" evidence="12">
    <location>
        <begin position="361"/>
        <end position="364"/>
    </location>
    <ligand>
        <name>ATP</name>
        <dbReference type="ChEBI" id="CHEBI:30616"/>
    </ligand>
</feature>
<feature type="binding site" evidence="11">
    <location>
        <position position="289"/>
    </location>
    <ligand>
        <name>L-serine</name>
        <dbReference type="ChEBI" id="CHEBI:33384"/>
    </ligand>
</feature>
<sequence>MLDINLFREDKGHNPEIVRESQRRRFASVDLVDEVIRLDKEWRQRQFEFDALRKDFNKINKEVARLKIVSEDASAMIKSTEENKQLTVEKEVEVQEARAALYAKLEIIGNLVHDSVPVSNDEANNAIIRSWGEKRSEPKLKNHVELVELLGIADTKKGANVAGGRGFYLKGDGVRLNQALINFGLDFLEKRGYTALQTPFFMRKDIMAKCAQLAQFDEELYKVTGEGDDKYLIATAEQPLCAYHLDDWIHPSQLPLRYAGYSSCFRKEAGSHGRDTLGIFRVHQFEKVEQFCITSPNGNDSWDMHEEMIKKLRGVLQDEFSVLQLKLPYQIVAIVSGALNDAAAKKYDLEAWFPASNTYRELVSCSNCTDYQSRRLEIRYGQKKSNEQAKQYVHLLNSTLTATERTMCCILENYQREDGVEIPEVLQGFMGGKTFLPYVNKPVKEVKGKKSKA</sequence>
<dbReference type="Pfam" id="PF00587">
    <property type="entry name" value="tRNA-synt_2b"/>
    <property type="match status" value="1"/>
</dbReference>
<dbReference type="CDD" id="cd00770">
    <property type="entry name" value="SerRS_core"/>
    <property type="match status" value="1"/>
</dbReference>
<name>A0A7J0F560_9ERIC</name>
<dbReference type="InterPro" id="IPR042103">
    <property type="entry name" value="SerRS_1_N_sf"/>
</dbReference>
<dbReference type="SUPFAM" id="SSF55681">
    <property type="entry name" value="Class II aaRS and biotin synthetases"/>
    <property type="match status" value="1"/>
</dbReference>
<dbReference type="PANTHER" id="PTHR11778">
    <property type="entry name" value="SERYL-TRNA SYNTHETASE"/>
    <property type="match status" value="1"/>
</dbReference>
<evidence type="ECO:0000259" key="13">
    <source>
        <dbReference type="PROSITE" id="PS50862"/>
    </source>
</evidence>
<dbReference type="EC" id="6.1.1.11" evidence="2"/>
<keyword evidence="3 14" id="KW-0436">Ligase</keyword>
<evidence type="ECO:0000256" key="9">
    <source>
        <dbReference type="ARBA" id="ARBA00048823"/>
    </source>
</evidence>
<evidence type="ECO:0000256" key="8">
    <source>
        <dbReference type="ARBA" id="ARBA00031113"/>
    </source>
</evidence>
<dbReference type="AlphaFoldDB" id="A0A7J0F560"/>
<dbReference type="InterPro" id="IPR045864">
    <property type="entry name" value="aa-tRNA-synth_II/BPL/LPL"/>
</dbReference>
<comment type="catalytic activity">
    <reaction evidence="9">
        <text>tRNA(Ser) + L-serine + ATP = L-seryl-tRNA(Ser) + AMP + diphosphate + H(+)</text>
        <dbReference type="Rhea" id="RHEA:12292"/>
        <dbReference type="Rhea" id="RHEA-COMP:9669"/>
        <dbReference type="Rhea" id="RHEA-COMP:9703"/>
        <dbReference type="ChEBI" id="CHEBI:15378"/>
        <dbReference type="ChEBI" id="CHEBI:30616"/>
        <dbReference type="ChEBI" id="CHEBI:33019"/>
        <dbReference type="ChEBI" id="CHEBI:33384"/>
        <dbReference type="ChEBI" id="CHEBI:78442"/>
        <dbReference type="ChEBI" id="CHEBI:78533"/>
        <dbReference type="ChEBI" id="CHEBI:456215"/>
        <dbReference type="EC" id="6.1.1.11"/>
    </reaction>
</comment>
<feature type="domain" description="Aminoacyl-transfer RNA synthetases class-II family profile" evidence="13">
    <location>
        <begin position="142"/>
        <end position="423"/>
    </location>
</feature>
<accession>A0A7J0F560</accession>
<gene>
    <name evidence="14" type="ORF">Acr_09g0002910</name>
</gene>
<dbReference type="GO" id="GO:0006434">
    <property type="term" value="P:seryl-tRNA aminoacylation"/>
    <property type="evidence" value="ECO:0007669"/>
    <property type="project" value="InterPro"/>
</dbReference>
<comment type="subunit">
    <text evidence="10">Homodimer. The tRNA molecule binds across the dimer.</text>
</comment>
<dbReference type="InterPro" id="IPR010978">
    <property type="entry name" value="tRNA-bd_arm"/>
</dbReference>
<evidence type="ECO:0000256" key="3">
    <source>
        <dbReference type="ARBA" id="ARBA00022598"/>
    </source>
</evidence>
<evidence type="ECO:0000313" key="15">
    <source>
        <dbReference type="Proteomes" id="UP000585474"/>
    </source>
</evidence>
<evidence type="ECO:0000256" key="10">
    <source>
        <dbReference type="ARBA" id="ARBA00065699"/>
    </source>
</evidence>
<keyword evidence="6" id="KW-0648">Protein biosynthesis</keyword>
<keyword evidence="7 14" id="KW-0030">Aminoacyl-tRNA synthetase</keyword>
<dbReference type="InterPro" id="IPR002314">
    <property type="entry name" value="aa-tRNA-synt_IIb"/>
</dbReference>
<evidence type="ECO:0000256" key="6">
    <source>
        <dbReference type="ARBA" id="ARBA00022917"/>
    </source>
</evidence>
<dbReference type="PRINTS" id="PR00981">
    <property type="entry name" value="TRNASYNTHSER"/>
</dbReference>
<dbReference type="InterPro" id="IPR033729">
    <property type="entry name" value="SerRS_core"/>
</dbReference>
<keyword evidence="15" id="KW-1185">Reference proteome</keyword>
<dbReference type="OrthoDB" id="10264585at2759"/>
<feature type="binding site" evidence="12">
    <location>
        <begin position="266"/>
        <end position="268"/>
    </location>
    <ligand>
        <name>ATP</name>
        <dbReference type="ChEBI" id="CHEBI:30616"/>
    </ligand>
</feature>
<feature type="binding site" evidence="11">
    <location>
        <position position="235"/>
    </location>
    <ligand>
        <name>L-serine</name>
        <dbReference type="ChEBI" id="CHEBI:33384"/>
    </ligand>
</feature>
<dbReference type="InterPro" id="IPR015866">
    <property type="entry name" value="Ser-tRNA-synth_1_N"/>
</dbReference>
<keyword evidence="5 12" id="KW-0067">ATP-binding</keyword>
<dbReference type="Pfam" id="PF02403">
    <property type="entry name" value="Seryl_tRNA_N"/>
    <property type="match status" value="1"/>
</dbReference>
<proteinExistence type="inferred from homology"/>
<dbReference type="Gene3D" id="1.10.287.40">
    <property type="entry name" value="Serine-tRNA synthetase, tRNA binding domain"/>
    <property type="match status" value="1"/>
</dbReference>
<dbReference type="InterPro" id="IPR006195">
    <property type="entry name" value="aa-tRNA-synth_II"/>
</dbReference>